<dbReference type="EC" id="3.4.19.-" evidence="1"/>
<dbReference type="GO" id="GO:0046872">
    <property type="term" value="F:metal ion binding"/>
    <property type="evidence" value="ECO:0007669"/>
    <property type="project" value="UniProtKB-KW"/>
</dbReference>
<keyword evidence="1 3" id="KW-0862">Zinc</keyword>
<dbReference type="GO" id="GO:0005737">
    <property type="term" value="C:cytoplasm"/>
    <property type="evidence" value="ECO:0007669"/>
    <property type="project" value="UniProtKB-SubCell"/>
</dbReference>
<dbReference type="Pfam" id="PF01979">
    <property type="entry name" value="Amidohydro_1"/>
    <property type="match status" value="2"/>
</dbReference>
<comment type="similarity">
    <text evidence="1">Belongs to the peptidase M38 family.</text>
</comment>
<feature type="binding site" evidence="3">
    <location>
        <position position="197"/>
    </location>
    <ligand>
        <name>Zn(2+)</name>
        <dbReference type="ChEBI" id="CHEBI:29105"/>
        <label>2</label>
        <note>catalytic</note>
    </ligand>
</feature>
<feature type="binding site" description="via carbamate group" evidence="3">
    <location>
        <position position="158"/>
    </location>
    <ligand>
        <name>Zn(2+)</name>
        <dbReference type="ChEBI" id="CHEBI:29105"/>
        <label>2</label>
        <note>catalytic</note>
    </ligand>
</feature>
<keyword evidence="1 3" id="KW-0479">Metal-binding</keyword>
<dbReference type="PANTHER" id="PTHR11647:SF1">
    <property type="entry name" value="COLLAPSIN RESPONSE MEDIATOR PROTEIN"/>
    <property type="match status" value="1"/>
</dbReference>
<dbReference type="Gene3D" id="3.20.20.140">
    <property type="entry name" value="Metal-dependent hydrolases"/>
    <property type="match status" value="1"/>
</dbReference>
<feature type="binding site" evidence="3">
    <location>
        <position position="64"/>
    </location>
    <ligand>
        <name>Zn(2+)</name>
        <dbReference type="ChEBI" id="CHEBI:29105"/>
        <label>1</label>
        <note>catalytic</note>
    </ligand>
</feature>
<comment type="cofactor">
    <cofactor evidence="1 3">
        <name>Zn(2+)</name>
        <dbReference type="ChEBI" id="CHEBI:29105"/>
    </cofactor>
    <text evidence="1 3">Binds 2 Zn(2+) ions per subunit.</text>
</comment>
<evidence type="ECO:0000256" key="4">
    <source>
        <dbReference type="PIRSR" id="PIRSR001238-50"/>
    </source>
</evidence>
<dbReference type="GO" id="GO:0008237">
    <property type="term" value="F:metallopeptidase activity"/>
    <property type="evidence" value="ECO:0007669"/>
    <property type="project" value="UniProtKB-KW"/>
</dbReference>
<dbReference type="Gene3D" id="2.30.40.10">
    <property type="entry name" value="Urease, subunit C, domain 1"/>
    <property type="match status" value="1"/>
</dbReference>
<reference evidence="6" key="1">
    <citation type="submission" date="2018-07" db="EMBL/GenBank/DDBJ databases">
        <authorList>
            <consortium name="Genoscope - CEA"/>
            <person name="William W."/>
        </authorList>
    </citation>
    <scope>NUCLEOTIDE SEQUENCE</scope>
    <source>
        <strain evidence="6">IK1</strain>
    </source>
</reference>
<dbReference type="GO" id="GO:0006508">
    <property type="term" value="P:proteolysis"/>
    <property type="evidence" value="ECO:0007669"/>
    <property type="project" value="UniProtKB-KW"/>
</dbReference>
<proteinExistence type="inferred from homology"/>
<dbReference type="GO" id="GO:0016810">
    <property type="term" value="F:hydrolase activity, acting on carbon-nitrogen (but not peptide) bonds"/>
    <property type="evidence" value="ECO:0007669"/>
    <property type="project" value="InterPro"/>
</dbReference>
<comment type="PTM">
    <text evidence="4">Carbamylation allows a single lysine to coordinate two zinc ions.</text>
</comment>
<dbReference type="InterPro" id="IPR050378">
    <property type="entry name" value="Metallo-dep_Hydrolases_sf"/>
</dbReference>
<dbReference type="PANTHER" id="PTHR11647">
    <property type="entry name" value="HYDRANTOINASE/DIHYDROPYRIMIDINASE FAMILY MEMBER"/>
    <property type="match status" value="1"/>
</dbReference>
<sequence>MQSNLIKLIKNAEVYTPDYIGKKDILIGGDKILAIDNSIETGKIPTQIINAKGKIITPGFIDQHIHLTGAGGKHSFSSMTPEISADELINCGTTTALGMLGTDGVTRSLESLYAKVCSLTEQGLTAYMLTGYFGYPSISLLKSTMDDMVFIDKVIGCKIAISDERASFPTENEMLKILRQVYVGGMTSGKGGILHVHLGALESGMTMLLDIVKKYNFPIRYISPTHVGRTKQLFEQAIDFAKKGGMIDISTGGTKYDLPYKQVIYAVENGVSLDNITFSSDGNAGMMKKDKATGIIQLYKAPIHLNLEQVILLIKEANWPLEKALKLITTNPARNLSLKNKGKINVGFDADLCMFDSEYNLTDVFAKGKIFMKDGELQN</sequence>
<name>A0A653AFU8_9BACT</name>
<dbReference type="SUPFAM" id="SSF51556">
    <property type="entry name" value="Metallo-dependent hydrolases"/>
    <property type="match status" value="1"/>
</dbReference>
<dbReference type="InterPro" id="IPR010229">
    <property type="entry name" value="Pept_M38_dipep"/>
</dbReference>
<dbReference type="GO" id="GO:0008798">
    <property type="term" value="F:beta-aspartyl-peptidase activity"/>
    <property type="evidence" value="ECO:0007669"/>
    <property type="project" value="InterPro"/>
</dbReference>
<comment type="function">
    <text evidence="1">Catalyzes the hydrolytic cleavage of a subset of L-isoaspartyl (L-beta-aspartyl) dipeptides. Used to degrade proteins damaged by L-isoaspartyl residues formation.</text>
</comment>
<comment type="subcellular location">
    <subcellularLocation>
        <location evidence="1">Cytoplasm</location>
    </subcellularLocation>
</comment>
<feature type="domain" description="Amidohydrolase-related" evidence="5">
    <location>
        <begin position="55"/>
        <end position="217"/>
    </location>
</feature>
<organism evidence="6">
    <name type="scientific">uncultured Paludibacter sp</name>
    <dbReference type="NCBI Taxonomy" id="497635"/>
    <lineage>
        <taxon>Bacteria</taxon>
        <taxon>Pseudomonadati</taxon>
        <taxon>Bacteroidota</taxon>
        <taxon>Bacteroidia</taxon>
        <taxon>Bacteroidales</taxon>
        <taxon>Paludibacteraceae</taxon>
        <taxon>Paludibacter</taxon>
        <taxon>environmental samples</taxon>
    </lineage>
</organism>
<evidence type="ECO:0000259" key="5">
    <source>
        <dbReference type="Pfam" id="PF01979"/>
    </source>
</evidence>
<dbReference type="NCBIfam" id="TIGR01975">
    <property type="entry name" value="isoAsp_dipep"/>
    <property type="match status" value="1"/>
</dbReference>
<dbReference type="InterPro" id="IPR011059">
    <property type="entry name" value="Metal-dep_hydrolase_composite"/>
</dbReference>
<accession>A0A653AFU8</accession>
<comment type="PTM">
    <text evidence="1">Carboxylation allows a single lysine to coordinate two zinc ions.</text>
</comment>
<keyword evidence="1 6" id="KW-0378">Hydrolase</keyword>
<feature type="binding site" description="via carbamate group" evidence="3">
    <location>
        <position position="158"/>
    </location>
    <ligand>
        <name>Zn(2+)</name>
        <dbReference type="ChEBI" id="CHEBI:29105"/>
        <label>1</label>
        <note>catalytic</note>
    </ligand>
</feature>
<evidence type="ECO:0000256" key="1">
    <source>
        <dbReference type="PIRNR" id="PIRNR001238"/>
    </source>
</evidence>
<feature type="binding site" evidence="3">
    <location>
        <position position="226"/>
    </location>
    <ligand>
        <name>Zn(2+)</name>
        <dbReference type="ChEBI" id="CHEBI:29105"/>
        <label>2</label>
        <note>catalytic</note>
    </ligand>
</feature>
<evidence type="ECO:0000256" key="3">
    <source>
        <dbReference type="PIRSR" id="PIRSR001238-3"/>
    </source>
</evidence>
<gene>
    <name evidence="6" type="ORF">TRIP_D410073</name>
</gene>
<keyword evidence="1" id="KW-0645">Protease</keyword>
<dbReference type="SUPFAM" id="SSF51338">
    <property type="entry name" value="Composite domain of metallo-dependent hydrolases"/>
    <property type="match status" value="1"/>
</dbReference>
<dbReference type="InterPro" id="IPR032466">
    <property type="entry name" value="Metal_Hydrolase"/>
</dbReference>
<feature type="binding site" evidence="3">
    <location>
        <position position="66"/>
    </location>
    <ligand>
        <name>Zn(2+)</name>
        <dbReference type="ChEBI" id="CHEBI:29105"/>
        <label>1</label>
        <note>catalytic</note>
    </ligand>
</feature>
<dbReference type="PIRSF" id="PIRSF001238">
    <property type="entry name" value="IadA"/>
    <property type="match status" value="1"/>
</dbReference>
<feature type="modified residue" description="N6-carboxylysine" evidence="4">
    <location>
        <position position="158"/>
    </location>
</feature>
<protein>
    <recommendedName>
        <fullName evidence="1">Isoaspartyl dipeptidase</fullName>
        <ecNumber evidence="1">3.4.19.-</ecNumber>
    </recommendedName>
</protein>
<feature type="domain" description="Amidohydrolase-related" evidence="5">
    <location>
        <begin position="266"/>
        <end position="370"/>
    </location>
</feature>
<dbReference type="InterPro" id="IPR006680">
    <property type="entry name" value="Amidohydro-rel"/>
</dbReference>
<dbReference type="EMBL" id="UPXZ01000036">
    <property type="protein sequence ID" value="VBB46810.1"/>
    <property type="molecule type" value="Genomic_DNA"/>
</dbReference>
<evidence type="ECO:0000256" key="2">
    <source>
        <dbReference type="PIRSR" id="PIRSR001238-1"/>
    </source>
</evidence>
<feature type="binding site" evidence="3">
    <location>
        <position position="281"/>
    </location>
    <ligand>
        <name>Zn(2+)</name>
        <dbReference type="ChEBI" id="CHEBI:29105"/>
        <label>1</label>
        <note>catalytic</note>
    </ligand>
</feature>
<keyword evidence="1" id="KW-0482">Metalloprotease</keyword>
<feature type="active site" description="Proton acceptor" evidence="2">
    <location>
        <position position="281"/>
    </location>
</feature>
<dbReference type="AlphaFoldDB" id="A0A653AFU8"/>
<evidence type="ECO:0000313" key="6">
    <source>
        <dbReference type="EMBL" id="VBB46810.1"/>
    </source>
</evidence>